<dbReference type="PANTHER" id="PTHR22674">
    <property type="entry name" value="NTPASE, KAP FAMILY P-LOOP DOMAIN-CONTAINING 1"/>
    <property type="match status" value="1"/>
</dbReference>
<dbReference type="Proteomes" id="UP001176806">
    <property type="component" value="Unassembled WGS sequence"/>
</dbReference>
<dbReference type="EMBL" id="JAUOEL010000007">
    <property type="protein sequence ID" value="MDO5976088.1"/>
    <property type="molecule type" value="Genomic_DNA"/>
</dbReference>
<feature type="transmembrane region" description="Helical" evidence="1">
    <location>
        <begin position="519"/>
        <end position="541"/>
    </location>
</feature>
<proteinExistence type="predicted"/>
<organism evidence="3 4">
    <name type="scientific">Flavivirga jejuensis</name>
    <dbReference type="NCBI Taxonomy" id="870487"/>
    <lineage>
        <taxon>Bacteria</taxon>
        <taxon>Pseudomonadati</taxon>
        <taxon>Bacteroidota</taxon>
        <taxon>Flavobacteriia</taxon>
        <taxon>Flavobacteriales</taxon>
        <taxon>Flavobacteriaceae</taxon>
        <taxon>Flavivirga</taxon>
    </lineage>
</organism>
<dbReference type="Pfam" id="PF07693">
    <property type="entry name" value="KAP_NTPase"/>
    <property type="match status" value="1"/>
</dbReference>
<keyword evidence="4" id="KW-1185">Reference proteome</keyword>
<dbReference type="InterPro" id="IPR052754">
    <property type="entry name" value="NTPase_KAP_P-loop"/>
</dbReference>
<evidence type="ECO:0000259" key="2">
    <source>
        <dbReference type="Pfam" id="PF07693"/>
    </source>
</evidence>
<evidence type="ECO:0000313" key="4">
    <source>
        <dbReference type="Proteomes" id="UP001176806"/>
    </source>
</evidence>
<keyword evidence="1" id="KW-1133">Transmembrane helix</keyword>
<dbReference type="InterPro" id="IPR011646">
    <property type="entry name" value="KAP_P-loop"/>
</dbReference>
<reference evidence="3" key="1">
    <citation type="submission" date="2023-07" db="EMBL/GenBank/DDBJ databases">
        <title>Two novel species in the genus Flavivirga.</title>
        <authorList>
            <person name="Kwon K."/>
        </authorList>
    </citation>
    <scope>NUCLEOTIDE SEQUENCE</scope>
    <source>
        <strain evidence="3">KACC 14158</strain>
    </source>
</reference>
<protein>
    <submittedName>
        <fullName evidence="3">P-loop NTPase fold protein</fullName>
    </submittedName>
</protein>
<feature type="transmembrane region" description="Helical" evidence="1">
    <location>
        <begin position="548"/>
        <end position="568"/>
    </location>
</feature>
<dbReference type="RefSeq" id="WP_303303348.1">
    <property type="nucleotide sequence ID" value="NZ_BAABDA010000004.1"/>
</dbReference>
<evidence type="ECO:0000313" key="3">
    <source>
        <dbReference type="EMBL" id="MDO5976088.1"/>
    </source>
</evidence>
<evidence type="ECO:0000256" key="1">
    <source>
        <dbReference type="SAM" id="Phobius"/>
    </source>
</evidence>
<feature type="domain" description="KAP NTPase" evidence="2">
    <location>
        <begin position="419"/>
        <end position="798"/>
    </location>
</feature>
<keyword evidence="1" id="KW-0812">Transmembrane</keyword>
<sequence length="876" mass="101762">MIKLNKIVAEIKDEAERLYSLKLSEELLVKELNSVDNKKLTTLHTRYSHSEKKPVNFLRFKIIELLLKGTFVDIKFIDSLIEKSETKADKNSFKAWGTFSILYPIISNDTSFDVKQTIHQFGNEIIQKLNIGNVAAKPFVVDFNGARNFGSDNVWMAIYNKANANQKTAIQLFFQIDYRGLICHLYDRLKDRFISSKKIEDGKDMQKQVFDFFNAVKNKMIQDNDDNENVRYRKIGVKENSIYKISHGIKFFPTLKEIQYCIDNNIVVVHEDTEAKGRDGDSQYENFKEAKAGDLFFLCWGNSRFLLVGQFLNDNIEDYDFNDEEGWKQRKYRFLFDSVTDANFKGSSKWWTPNNPSTCIPIPKKEYELANELIFRKYFRAELITNFNTTLILPKLGAASRQKITIDELVEPKLEVEIIAEELAGIIENLDKNKGQMLGIFGSWGRGKTFLYDRLKAYFNVFNDSKFEYEHITFNAWKYQETETIWAHLYGVILDGYIGESNSCKKFKKVFSLNIKRKGLSPLISIIGSVILSVLFTYSISSKLKIEMLNYVVGLVGVIGLIQGYIHYRKYYKPLKSTILSYSNSRNFNEILGIQAEIQNELTVLIKHWLDSNEGKKKRLLLFVDDIDRCKEEKILQIIDALRVMLDDEDLIERIIILVAVDEFLLERAIEYKYKDFGFINNSSSKNLIEEYMDKLFIGGIKLPKLNEKEQAIILQTYAINNKILEHVENTQQEPFEEDEIETSSFDEKSHEIIIFPDVITSDQIETQNEFFLLKKELTLLEKYSKTISENITPRQLRIYMYRYLLAKNIASSYLNQETGEGQLSDSYCDFIAKAIALKSNETKTFSFTNSVSISLVENPTLKLFTPKLIEMIVPY</sequence>
<gene>
    <name evidence="3" type="ORF">Q4Q40_17960</name>
</gene>
<accession>A0ABT8WSE4</accession>
<keyword evidence="1" id="KW-0472">Membrane</keyword>
<comment type="caution">
    <text evidence="3">The sequence shown here is derived from an EMBL/GenBank/DDBJ whole genome shotgun (WGS) entry which is preliminary data.</text>
</comment>
<dbReference type="InterPro" id="IPR027417">
    <property type="entry name" value="P-loop_NTPase"/>
</dbReference>
<dbReference type="SUPFAM" id="SSF52540">
    <property type="entry name" value="P-loop containing nucleoside triphosphate hydrolases"/>
    <property type="match status" value="1"/>
</dbReference>
<name>A0ABT8WSE4_9FLAO</name>
<dbReference type="PANTHER" id="PTHR22674:SF6">
    <property type="entry name" value="NTPASE KAP FAMILY P-LOOP DOMAIN-CONTAINING PROTEIN 1"/>
    <property type="match status" value="1"/>
</dbReference>
<dbReference type="Gene3D" id="3.40.50.300">
    <property type="entry name" value="P-loop containing nucleotide triphosphate hydrolases"/>
    <property type="match status" value="1"/>
</dbReference>